<feature type="domain" description="BioF2-like acetyltransferase" evidence="3">
    <location>
        <begin position="813"/>
        <end position="949"/>
    </location>
</feature>
<reference evidence="4" key="1">
    <citation type="submission" date="2022-03" db="EMBL/GenBank/DDBJ databases">
        <authorList>
            <person name="Legras J.-L."/>
            <person name="Devillers H."/>
            <person name="Grondin C."/>
        </authorList>
    </citation>
    <scope>NUCLEOTIDE SEQUENCE</scope>
    <source>
        <strain evidence="4">CLIB 1423</strain>
    </source>
</reference>
<evidence type="ECO:0000256" key="2">
    <source>
        <dbReference type="SAM" id="Phobius"/>
    </source>
</evidence>
<feature type="region of interest" description="Disordered" evidence="1">
    <location>
        <begin position="54"/>
        <end position="93"/>
    </location>
</feature>
<dbReference type="Gene3D" id="3.40.630.30">
    <property type="match status" value="1"/>
</dbReference>
<feature type="compositionally biased region" description="Basic and acidic residues" evidence="1">
    <location>
        <begin position="71"/>
        <end position="84"/>
    </location>
</feature>
<feature type="region of interest" description="Disordered" evidence="1">
    <location>
        <begin position="549"/>
        <end position="578"/>
    </location>
</feature>
<dbReference type="Pfam" id="PF13480">
    <property type="entry name" value="Acetyltransf_6"/>
    <property type="match status" value="1"/>
</dbReference>
<feature type="compositionally biased region" description="Polar residues" evidence="1">
    <location>
        <begin position="559"/>
        <end position="572"/>
    </location>
</feature>
<keyword evidence="2" id="KW-0812">Transmembrane</keyword>
<feature type="compositionally biased region" description="Basic residues" evidence="1">
    <location>
        <begin position="59"/>
        <end position="69"/>
    </location>
</feature>
<dbReference type="OrthoDB" id="10061051at2759"/>
<evidence type="ECO:0000313" key="5">
    <source>
        <dbReference type="Proteomes" id="UP000837801"/>
    </source>
</evidence>
<comment type="caution">
    <text evidence="4">The sequence shown here is derived from an EMBL/GenBank/DDBJ whole genome shotgun (WGS) entry which is preliminary data.</text>
</comment>
<keyword evidence="2" id="KW-0472">Membrane</keyword>
<gene>
    <name evidence="4" type="ORF">CLIB1423_01S01596</name>
</gene>
<dbReference type="InterPro" id="IPR016181">
    <property type="entry name" value="Acyl_CoA_acyltransferase"/>
</dbReference>
<organism evidence="4 5">
    <name type="scientific">[Candida] railenensis</name>
    <dbReference type="NCBI Taxonomy" id="45579"/>
    <lineage>
        <taxon>Eukaryota</taxon>
        <taxon>Fungi</taxon>
        <taxon>Dikarya</taxon>
        <taxon>Ascomycota</taxon>
        <taxon>Saccharomycotina</taxon>
        <taxon>Pichiomycetes</taxon>
        <taxon>Debaryomycetaceae</taxon>
        <taxon>Kurtzmaniella</taxon>
    </lineage>
</organism>
<feature type="transmembrane region" description="Helical" evidence="2">
    <location>
        <begin position="402"/>
        <end position="425"/>
    </location>
</feature>
<feature type="transmembrane region" description="Helical" evidence="2">
    <location>
        <begin position="254"/>
        <end position="276"/>
    </location>
</feature>
<evidence type="ECO:0000313" key="4">
    <source>
        <dbReference type="EMBL" id="CAH2350064.1"/>
    </source>
</evidence>
<dbReference type="Proteomes" id="UP000837801">
    <property type="component" value="Unassembled WGS sequence"/>
</dbReference>
<evidence type="ECO:0000259" key="3">
    <source>
        <dbReference type="Pfam" id="PF13480"/>
    </source>
</evidence>
<dbReference type="EMBL" id="CAKXYY010000001">
    <property type="protein sequence ID" value="CAH2350064.1"/>
    <property type="molecule type" value="Genomic_DNA"/>
</dbReference>
<protein>
    <recommendedName>
        <fullName evidence="3">BioF2-like acetyltransferase domain-containing protein</fullName>
    </recommendedName>
</protein>
<feature type="region of interest" description="Disordered" evidence="1">
    <location>
        <begin position="125"/>
        <end position="159"/>
    </location>
</feature>
<sequence length="986" mass="109532">MSDKNTTTLNDVPVGSNSIENKILAPGSEMVLNDCVGTELQTIPSAVESISSDEVPGLKKGKKTKKNFSRAKLESTSEKRKENEENLTSNSKQVECNLEEGDISEIGQKDKKKYRTKRLLNAIRAINNEGESSSHPANTKHKEAEIPDSSTSKPYSDPKSSFTYTLWHSLKLKEICRSIWTALILDFMANLATIILFNYYSQGYDVVQSCPVVSLTLDIMIMCIWVIERQPCPDSVLGMSRVQLVTAFKIIKQLILFVVAGMIVGKIVLLIGGTIHNPLGVSKSAVKDLNLSFGSRLALILVASWSIVTNFFVLVHVWSMPEKGRGSQLFLIKTCFVNFILGVVEVKLFHSSIVSSSRSNHKVLPVLYLYTSAFLICGSTLGICVSIVVTENNRLSEIIGKVTLFLDCYFALVALLCLVCTINSLQLRGSGPGSYHVPLGIPTIFACALILSIIIIVSTRYFRLRLPPTLEVEELNLKDLTDSQKSAYAKLITFNSKANAGISGEAVLSLMESYTQTTLKGMNCKVLRVFHPQKLPKIQKAKQAISNFPWGSRTKKKGTSLQTLIDGSSSNENSKRRSLEIEDELRESHMTSKTWEAFDVQKTVFDEEETVFSIHDVEEVPKPLSKNQRKKLAKKAAAAAANGNGANFPLELTTEKDIAERAKFHADLMATEALVLLTSIEDYDLTASIAGKFGAWMNKWFGSESKSKLLCVRFGLLAFHWPFVRSTFYCSNSKYPVARSGAVMYAISSWNKSRSKQDKCTILLDPTYKNAFAEQAIRFGGWIRLRLPSSHIINLRPHKNKSLSEYFKAIKYRNQDGAFKQAGGVTIEEKDFSEENCNIAMSLWKNIAENRTSNGNTSVLIDPNIQFMQTIGTSANEKNHRTLLFLKVDDEVIASCILFRLGDTITSDLQGLHHEKARPMKAYFVMMQEVITIALREGKSFVDFGPTTERPKVDIGCQSVPITGALRTSNVLLSMAVKVAAHNVKV</sequence>
<feature type="transmembrane region" description="Helical" evidence="2">
    <location>
        <begin position="179"/>
        <end position="200"/>
    </location>
</feature>
<proteinExistence type="predicted"/>
<feature type="transmembrane region" description="Helical" evidence="2">
    <location>
        <begin position="369"/>
        <end position="390"/>
    </location>
</feature>
<dbReference type="AlphaFoldDB" id="A0A9P0QJ40"/>
<keyword evidence="2" id="KW-1133">Transmembrane helix</keyword>
<evidence type="ECO:0000256" key="1">
    <source>
        <dbReference type="SAM" id="MobiDB-lite"/>
    </source>
</evidence>
<dbReference type="SUPFAM" id="SSF55729">
    <property type="entry name" value="Acyl-CoA N-acyltransferases (Nat)"/>
    <property type="match status" value="1"/>
</dbReference>
<feature type="transmembrane region" description="Helical" evidence="2">
    <location>
        <begin position="437"/>
        <end position="457"/>
    </location>
</feature>
<dbReference type="InterPro" id="IPR038740">
    <property type="entry name" value="BioF2-like_GNAT_dom"/>
</dbReference>
<name>A0A9P0QJ40_9ASCO</name>
<feature type="compositionally biased region" description="Polar residues" evidence="1">
    <location>
        <begin position="148"/>
        <end position="159"/>
    </location>
</feature>
<accession>A0A9P0QJ40</accession>
<feature type="transmembrane region" description="Helical" evidence="2">
    <location>
        <begin position="296"/>
        <end position="318"/>
    </location>
</feature>
<keyword evidence="5" id="KW-1185">Reference proteome</keyword>